<dbReference type="SUPFAM" id="SSF55961">
    <property type="entry name" value="Bet v1-like"/>
    <property type="match status" value="1"/>
</dbReference>
<dbReference type="AlphaFoldDB" id="A0AA88GVA3"/>
<gene>
    <name evidence="2" type="ORF">C9374_001854</name>
</gene>
<dbReference type="RefSeq" id="XP_044550811.1">
    <property type="nucleotide sequence ID" value="XM_044691207.1"/>
</dbReference>
<dbReference type="EMBL" id="PYSW02000014">
    <property type="protein sequence ID" value="KAG2386819.1"/>
    <property type="molecule type" value="Genomic_DNA"/>
</dbReference>
<evidence type="ECO:0000313" key="2">
    <source>
        <dbReference type="EMBL" id="KAG2386819.1"/>
    </source>
</evidence>
<dbReference type="Gene3D" id="1.10.167.10">
    <property type="entry name" value="Regulator of G-protein Signalling 4, domain 2"/>
    <property type="match status" value="1"/>
</dbReference>
<feature type="compositionally biased region" description="Polar residues" evidence="1">
    <location>
        <begin position="66"/>
        <end position="84"/>
    </location>
</feature>
<evidence type="ECO:0000256" key="1">
    <source>
        <dbReference type="SAM" id="MobiDB-lite"/>
    </source>
</evidence>
<evidence type="ECO:0008006" key="4">
    <source>
        <dbReference type="Google" id="ProtNLM"/>
    </source>
</evidence>
<sequence length="703" mass="79422">MPSNTTLSTANDTSSSATRKPNTSKSLSKSTTTTTTTTTVTLTLGDLEPSTSSTCASYSSSMTSSNPNTQLVAPPASNSQIANQTKRRLSSSSSKSSTNTFFSKKKNSKKKSFDIHHYMVIYEELMNCPEARENFQEFLSDGHSEDPILFLKETSIYRQEYELARDFIMKEYKATTRACKSCGLDTCGNQASQMSCNNSSTLSSCSSSSSVVGSPTSIGPMTATTTVEPESITLIDQEEMIEECFSYLYILYQMLGHIMDTYIRPESVKGLNLTKTQTSILYEQYEIISNIMKKANVSNLKRRKSSKSPVNDIIEFVTVATTRSESLSRRPSFEGVCPIQVLNLLEPNLLFKTVEFAINLDLKTDQFTRYSRSQKMALFLLKKGEDFTRSIALNISGGFVLDIRYKLKDFSSKLLTDRDIFFAFSLIEDTPDWELLAYTEKPNLCQSFISKTSYMIGDSENSKAMRILKVILHLDYPVEDVWAAYCNIGVRPRLDKNIKKLEFTGFLSPSKIGAEKATKLSYESSSREAEEKMFSLDDPPLALQFCNCLIDLKLPFFKNRFFQGTQTSFYDPGIESYVNIGHTADNGELPNTCVLNRCLYAYMFQKVGEKSTRFIHTVYTDLELRFNPIALTKKVFKQRTAFLQNGYEALLKELTQNGTKSVISSHGLSDELQYNRAVQENAAMYPNRSWFKEYESRKLINKK</sequence>
<dbReference type="SUPFAM" id="SSF48097">
    <property type="entry name" value="Regulator of G-protein signaling, RGS"/>
    <property type="match status" value="1"/>
</dbReference>
<accession>A0AA88GVA3</accession>
<organism evidence="2 3">
    <name type="scientific">Naegleria lovaniensis</name>
    <name type="common">Amoeba</name>
    <dbReference type="NCBI Taxonomy" id="51637"/>
    <lineage>
        <taxon>Eukaryota</taxon>
        <taxon>Discoba</taxon>
        <taxon>Heterolobosea</taxon>
        <taxon>Tetramitia</taxon>
        <taxon>Eutetramitia</taxon>
        <taxon>Vahlkampfiidae</taxon>
        <taxon>Naegleria</taxon>
    </lineage>
</organism>
<evidence type="ECO:0000313" key="3">
    <source>
        <dbReference type="Proteomes" id="UP000816034"/>
    </source>
</evidence>
<dbReference type="Proteomes" id="UP000816034">
    <property type="component" value="Unassembled WGS sequence"/>
</dbReference>
<feature type="compositionally biased region" description="Polar residues" evidence="1">
    <location>
        <begin position="1"/>
        <end position="21"/>
    </location>
</feature>
<comment type="caution">
    <text evidence="2">The sequence shown here is derived from an EMBL/GenBank/DDBJ whole genome shotgun (WGS) entry which is preliminary data.</text>
</comment>
<dbReference type="GeneID" id="68094310"/>
<name>A0AA88GVA3_NAELO</name>
<dbReference type="InterPro" id="IPR044926">
    <property type="entry name" value="RGS_subdomain_2"/>
</dbReference>
<feature type="compositionally biased region" description="Low complexity" evidence="1">
    <location>
        <begin position="90"/>
        <end position="102"/>
    </location>
</feature>
<reference evidence="2 3" key="1">
    <citation type="journal article" date="2018" name="BMC Genomics">
        <title>The genome of Naegleria lovaniensis, the basis for a comparative approach to unravel pathogenicity factors of the human pathogenic amoeba N. fowleri.</title>
        <authorList>
            <person name="Liechti N."/>
            <person name="Schurch N."/>
            <person name="Bruggmann R."/>
            <person name="Wittwer M."/>
        </authorList>
    </citation>
    <scope>NUCLEOTIDE SEQUENCE [LARGE SCALE GENOMIC DNA]</scope>
    <source>
        <strain evidence="2 3">ATCC 30569</strain>
    </source>
</reference>
<proteinExistence type="predicted"/>
<feature type="region of interest" description="Disordered" evidence="1">
    <location>
        <begin position="1"/>
        <end position="103"/>
    </location>
</feature>
<keyword evidence="3" id="KW-1185">Reference proteome</keyword>
<protein>
    <recommendedName>
        <fullName evidence="4">RGS domain-containing protein</fullName>
    </recommendedName>
</protein>
<feature type="compositionally biased region" description="Low complexity" evidence="1">
    <location>
        <begin position="23"/>
        <end position="65"/>
    </location>
</feature>
<dbReference type="InterPro" id="IPR036305">
    <property type="entry name" value="RGS_sf"/>
</dbReference>